<feature type="region of interest" description="Disordered" evidence="1">
    <location>
        <begin position="15"/>
        <end position="37"/>
    </location>
</feature>
<reference evidence="2 3" key="1">
    <citation type="journal article" date="2015" name="Nat. Commun.">
        <title>Outbred genome sequencing and CRISPR/Cas9 gene editing in butterflies.</title>
        <authorList>
            <person name="Li X."/>
            <person name="Fan D."/>
            <person name="Zhang W."/>
            <person name="Liu G."/>
            <person name="Zhang L."/>
            <person name="Zhao L."/>
            <person name="Fang X."/>
            <person name="Chen L."/>
            <person name="Dong Y."/>
            <person name="Chen Y."/>
            <person name="Ding Y."/>
            <person name="Zhao R."/>
            <person name="Feng M."/>
            <person name="Zhu Y."/>
            <person name="Feng Y."/>
            <person name="Jiang X."/>
            <person name="Zhu D."/>
            <person name="Xiang H."/>
            <person name="Feng X."/>
            <person name="Li S."/>
            <person name="Wang J."/>
            <person name="Zhang G."/>
            <person name="Kronforst M.R."/>
            <person name="Wang W."/>
        </authorList>
    </citation>
    <scope>NUCLEOTIDE SEQUENCE [LARGE SCALE GENOMIC DNA]</scope>
    <source>
        <strain evidence="2">Ya'a_city_454_Px</strain>
        <tissue evidence="2">Whole body</tissue>
    </source>
</reference>
<dbReference type="EMBL" id="LADI01012895">
    <property type="protein sequence ID" value="KPJ20749.1"/>
    <property type="molecule type" value="Genomic_DNA"/>
</dbReference>
<dbReference type="Proteomes" id="UP000053268">
    <property type="component" value="Unassembled WGS sequence"/>
</dbReference>
<dbReference type="AlphaFoldDB" id="A0A0N1PJR1"/>
<evidence type="ECO:0000313" key="2">
    <source>
        <dbReference type="EMBL" id="KPJ20749.1"/>
    </source>
</evidence>
<gene>
    <name evidence="2" type="ORF">RR46_00924</name>
</gene>
<proteinExistence type="predicted"/>
<accession>A0A0N1PJR1</accession>
<name>A0A0N1PJR1_PAPXU</name>
<evidence type="ECO:0000256" key="1">
    <source>
        <dbReference type="SAM" id="MobiDB-lite"/>
    </source>
</evidence>
<protein>
    <submittedName>
        <fullName evidence="2">Uncharacterized protein</fullName>
    </submittedName>
</protein>
<feature type="compositionally biased region" description="Acidic residues" evidence="1">
    <location>
        <begin position="15"/>
        <end position="35"/>
    </location>
</feature>
<organism evidence="2 3">
    <name type="scientific">Papilio xuthus</name>
    <name type="common">Asian swallowtail butterfly</name>
    <dbReference type="NCBI Taxonomy" id="66420"/>
    <lineage>
        <taxon>Eukaryota</taxon>
        <taxon>Metazoa</taxon>
        <taxon>Ecdysozoa</taxon>
        <taxon>Arthropoda</taxon>
        <taxon>Hexapoda</taxon>
        <taxon>Insecta</taxon>
        <taxon>Pterygota</taxon>
        <taxon>Neoptera</taxon>
        <taxon>Endopterygota</taxon>
        <taxon>Lepidoptera</taxon>
        <taxon>Glossata</taxon>
        <taxon>Ditrysia</taxon>
        <taxon>Papilionoidea</taxon>
        <taxon>Papilionidae</taxon>
        <taxon>Papilioninae</taxon>
        <taxon>Papilio</taxon>
    </lineage>
</organism>
<keyword evidence="3" id="KW-1185">Reference proteome</keyword>
<comment type="caution">
    <text evidence="2">The sequence shown here is derived from an EMBL/GenBank/DDBJ whole genome shotgun (WGS) entry which is preliminary data.</text>
</comment>
<sequence>MISRSRPKKKIEIIDNIEIEDSSEESDDSLPDPEIDNPLIEVTLEPNLREVRPEELGQDAALVSTSLEMVHDPLPERHAADDTIHYLTLSYT</sequence>
<evidence type="ECO:0000313" key="3">
    <source>
        <dbReference type="Proteomes" id="UP000053268"/>
    </source>
</evidence>